<accession>A0AAD8IIH7</accession>
<dbReference type="Pfam" id="PF14309">
    <property type="entry name" value="DUF4378"/>
    <property type="match status" value="1"/>
</dbReference>
<sequence length="921" mass="101519">MGIERERSKSGGGYVGGFLHLFDWNTKSRKKLFSNKSNLPEQSMQKIGNDRNHPATQLNLMDQDDSLAGSSFKGSSEYSCASSVTDDDVGGSKAPGVVAKLMGLESLPTSHYSEAYSTPFLDSRSLKDAYYYKKSGEFHEDHQIMHSGNIFDRAQDPIRNKVDPKIQKSISKPFEKFQSEVLPPRSAKSIPLTHYKLLSPIKSGGFLPSKNAQHIMEAAARIIESGNPVSTKAKMPAVGSSVPLKVRDLKERAEAAKKPSKLVESSRKPAESIAAKNMKGQSMTKSWNGPLDTKTFRASSKLEEGSVGSKNKGKSVSLAVQAKANVQKRGLAPNSSRTSVGQKEQGELMSSQIFRSQPSSQRSSHKKSSTNNSSSVLRQNNQKQNCIAEREKVASKSLTSNISQGKKVTSGDFSLGRRRNSSKNSGTSKVGSRKIERDVTDNGTELSYSSTSVTRKKRCIDGDFDFQKDQTVVKSEKKGKANQYNGVMDSKFSWAEDSKRNGMDVVSFTFTAPMGRSVPVPEASREVLDKSNAFFAEFQGKRVYFNSSGTKGLRSSTVGRNVIEGDALSNLLEQKLREFTLGAESFHQKSEEAGSTTSTQDQTPLKALAKSPKLHVEGSQTGSQTESLDERWSPVFSSTTYEEGRISKHKIQEVEDMFDCGSNSSEVRTLLGRRHPSPISILEPSIFAESSNSSDTGDSNSTEGLVISKQCSSSIQGQDVLNMRCSNKFHVMEADADLSDSASSSSTRVVATKHVTIAVTAPVGSAKWELEYVKKILCNTEMMFEDVSSGQTSEIVDPHLFDQLESRKDEHNLQRKVLFDCVGECMDLRFRHYVGGGYKAWEKGLSMARRTKWLAGEVHRDVSSWEAMGDCMVDELVDKDMSSQCGRWLHFSVETFELGVEMERKILNSLLNELISDILVR</sequence>
<reference evidence="4" key="1">
    <citation type="submission" date="2023-02" db="EMBL/GenBank/DDBJ databases">
        <title>Genome of toxic invasive species Heracleum sosnowskyi carries increased number of genes despite the absence of recent whole-genome duplications.</title>
        <authorList>
            <person name="Schelkunov M."/>
            <person name="Shtratnikova V."/>
            <person name="Makarenko M."/>
            <person name="Klepikova A."/>
            <person name="Omelchenko D."/>
            <person name="Novikova G."/>
            <person name="Obukhova E."/>
            <person name="Bogdanov V."/>
            <person name="Penin A."/>
            <person name="Logacheva M."/>
        </authorList>
    </citation>
    <scope>NUCLEOTIDE SEQUENCE</scope>
    <source>
        <strain evidence="4">Hsosn_3</strain>
        <tissue evidence="4">Leaf</tissue>
    </source>
</reference>
<organism evidence="4 5">
    <name type="scientific">Heracleum sosnowskyi</name>
    <dbReference type="NCBI Taxonomy" id="360622"/>
    <lineage>
        <taxon>Eukaryota</taxon>
        <taxon>Viridiplantae</taxon>
        <taxon>Streptophyta</taxon>
        <taxon>Embryophyta</taxon>
        <taxon>Tracheophyta</taxon>
        <taxon>Spermatophyta</taxon>
        <taxon>Magnoliopsida</taxon>
        <taxon>eudicotyledons</taxon>
        <taxon>Gunneridae</taxon>
        <taxon>Pentapetalae</taxon>
        <taxon>asterids</taxon>
        <taxon>campanulids</taxon>
        <taxon>Apiales</taxon>
        <taxon>Apiaceae</taxon>
        <taxon>Apioideae</taxon>
        <taxon>apioid superclade</taxon>
        <taxon>Tordylieae</taxon>
        <taxon>Tordyliinae</taxon>
        <taxon>Heracleum</taxon>
    </lineage>
</organism>
<name>A0AAD8IIH7_9APIA</name>
<dbReference type="InterPro" id="IPR032795">
    <property type="entry name" value="DUF3741-assoc"/>
</dbReference>
<feature type="compositionally biased region" description="Polar residues" evidence="1">
    <location>
        <begin position="333"/>
        <end position="342"/>
    </location>
</feature>
<dbReference type="Proteomes" id="UP001237642">
    <property type="component" value="Unassembled WGS sequence"/>
</dbReference>
<feature type="compositionally biased region" description="Polar residues" evidence="1">
    <location>
        <begin position="376"/>
        <end position="385"/>
    </location>
</feature>
<feature type="domain" description="DUF4378" evidence="2">
    <location>
        <begin position="769"/>
        <end position="913"/>
    </location>
</feature>
<comment type="caution">
    <text evidence="4">The sequence shown here is derived from an EMBL/GenBank/DDBJ whole genome shotgun (WGS) entry which is preliminary data.</text>
</comment>
<feature type="region of interest" description="Disordered" evidence="1">
    <location>
        <begin position="326"/>
        <end position="446"/>
    </location>
</feature>
<feature type="compositionally biased region" description="Polar residues" evidence="1">
    <location>
        <begin position="396"/>
        <end position="407"/>
    </location>
</feature>
<feature type="region of interest" description="Disordered" evidence="1">
    <location>
        <begin position="587"/>
        <end position="631"/>
    </location>
</feature>
<proteinExistence type="predicted"/>
<evidence type="ECO:0000313" key="4">
    <source>
        <dbReference type="EMBL" id="KAK1385589.1"/>
    </source>
</evidence>
<evidence type="ECO:0000259" key="2">
    <source>
        <dbReference type="Pfam" id="PF14309"/>
    </source>
</evidence>
<dbReference type="PANTHER" id="PTHR21726">
    <property type="entry name" value="PHOSPHATIDYLINOSITOL N-ACETYLGLUCOSAMINYLTRANSFERASE SUBUNIT P DOWN SYNDROME CRITICAL REGION PROTEIN 5 -RELATED"/>
    <property type="match status" value="1"/>
</dbReference>
<evidence type="ECO:0000259" key="3">
    <source>
        <dbReference type="Pfam" id="PF14383"/>
    </source>
</evidence>
<dbReference type="InterPro" id="IPR025486">
    <property type="entry name" value="DUF4378"/>
</dbReference>
<dbReference type="PANTHER" id="PTHR21726:SF29">
    <property type="entry name" value="EXPRESSED PROTEIN"/>
    <property type="match status" value="1"/>
</dbReference>
<keyword evidence="5" id="KW-1185">Reference proteome</keyword>
<feature type="compositionally biased region" description="Polar residues" evidence="1">
    <location>
        <begin position="593"/>
        <end position="603"/>
    </location>
</feature>
<feature type="compositionally biased region" description="Low complexity" evidence="1">
    <location>
        <begin position="350"/>
        <end position="362"/>
    </location>
</feature>
<gene>
    <name evidence="4" type="ORF">POM88_023324</name>
</gene>
<evidence type="ECO:0000256" key="1">
    <source>
        <dbReference type="SAM" id="MobiDB-lite"/>
    </source>
</evidence>
<feature type="region of interest" description="Disordered" evidence="1">
    <location>
        <begin position="252"/>
        <end position="292"/>
    </location>
</feature>
<protein>
    <submittedName>
        <fullName evidence="4">Dentin sialophosphoprotein</fullName>
    </submittedName>
</protein>
<dbReference type="EMBL" id="JAUIZM010000005">
    <property type="protein sequence ID" value="KAK1385589.1"/>
    <property type="molecule type" value="Genomic_DNA"/>
</dbReference>
<dbReference type="Pfam" id="PF14383">
    <property type="entry name" value="VARLMGL"/>
    <property type="match status" value="1"/>
</dbReference>
<feature type="domain" description="DUF3741" evidence="3">
    <location>
        <begin position="82"/>
        <end position="112"/>
    </location>
</feature>
<dbReference type="AlphaFoldDB" id="A0AAD8IIH7"/>
<evidence type="ECO:0000313" key="5">
    <source>
        <dbReference type="Proteomes" id="UP001237642"/>
    </source>
</evidence>
<reference evidence="4" key="2">
    <citation type="submission" date="2023-05" db="EMBL/GenBank/DDBJ databases">
        <authorList>
            <person name="Schelkunov M.I."/>
        </authorList>
    </citation>
    <scope>NUCLEOTIDE SEQUENCE</scope>
    <source>
        <strain evidence="4">Hsosn_3</strain>
        <tissue evidence="4">Leaf</tissue>
    </source>
</reference>